<gene>
    <name evidence="4" type="ORF">JOF44_001533</name>
</gene>
<keyword evidence="5" id="KW-1185">Reference proteome</keyword>
<evidence type="ECO:0000256" key="2">
    <source>
        <dbReference type="ARBA" id="ARBA00022801"/>
    </source>
</evidence>
<evidence type="ECO:0000256" key="1">
    <source>
        <dbReference type="ARBA" id="ARBA00022729"/>
    </source>
</evidence>
<dbReference type="GO" id="GO:0004177">
    <property type="term" value="F:aminopeptidase activity"/>
    <property type="evidence" value="ECO:0007669"/>
    <property type="project" value="UniProtKB-KW"/>
</dbReference>
<dbReference type="Proteomes" id="UP000698222">
    <property type="component" value="Unassembled WGS sequence"/>
</dbReference>
<dbReference type="PANTHER" id="PTHR42776:SF13">
    <property type="entry name" value="DIPEPTIDYL-PEPTIDASE 5"/>
    <property type="match status" value="1"/>
</dbReference>
<dbReference type="EMBL" id="JAGIOC010000001">
    <property type="protein sequence ID" value="MBP2408630.1"/>
    <property type="molecule type" value="Genomic_DNA"/>
</dbReference>
<keyword evidence="4" id="KW-0031">Aminopeptidase</keyword>
<dbReference type="InterPro" id="IPR001375">
    <property type="entry name" value="Peptidase_S9_cat"/>
</dbReference>
<name>A0ABS4YJ46_9MICO</name>
<dbReference type="Gene3D" id="3.40.50.1820">
    <property type="entry name" value="alpha/beta hydrolase"/>
    <property type="match status" value="1"/>
</dbReference>
<feature type="domain" description="Peptidase S9 prolyl oligopeptidase catalytic" evidence="3">
    <location>
        <begin position="477"/>
        <end position="687"/>
    </location>
</feature>
<dbReference type="PANTHER" id="PTHR42776">
    <property type="entry name" value="SERINE PEPTIDASE S9 FAMILY MEMBER"/>
    <property type="match status" value="1"/>
</dbReference>
<keyword evidence="4" id="KW-0645">Protease</keyword>
<keyword evidence="2" id="KW-0378">Hydrolase</keyword>
<evidence type="ECO:0000313" key="4">
    <source>
        <dbReference type="EMBL" id="MBP2408630.1"/>
    </source>
</evidence>
<dbReference type="SUPFAM" id="SSF53474">
    <property type="entry name" value="alpha/beta-Hydrolases"/>
    <property type="match status" value="1"/>
</dbReference>
<dbReference type="InterPro" id="IPR029058">
    <property type="entry name" value="AB_hydrolase_fold"/>
</dbReference>
<sequence>MPHLTSAPESSAPTDPAAPTAFSDFCDIDGFLRIPRLTSLAAGPDGRVVAAIQEADEHGAKLVSSLWELDPGGRQPARRLTFSAQGESSPRFAQDGSLLFSSARPDPQGEAEEDTSAIWRLPRTGEAAVVASAPAGLTLLAVAEDGSMLGATSVLPGGTLEDDAERRTARQDAKRTTIWHTGLPIRQWDHEIGDSSRRLVLVSESGDLTDLTPDVGTVTLNTASADLSPDGATVAASWTQRVGGGETRSSIVLIDTATLRRVVLLQGDDEAQYDSPQFSRDGRHLAVIRSTASSPTDTSYSRLEIHPIGGGEPATAQLGDLSIGEVEWTTDGTLLVAGDLHSSGAILAIDPATGEVRTVAGDGVFSALAPAPDGSLFALRSDIGTPARPLRITAADVAAERSAGAAREQSAPGVLRELPAPGAVAALPGTLEWVQTDVDGVGVGGWLCVPASASAASPAPAMLWIHGGPHGSYNAWSWRWCPWLAVERGYAVLMPDPAMSTGYGDAGLNRGWPRRPDVVFRECETLLDDMLERPELDGTRTAMLGASFGGFMANWIAGHTDRFDAIVTHAGLWALEQQHRTTDAAASKMRVHRHEDEDPDWYRAYSPHRAADSITTPMLVTHGNRDYRVPISEALRLWWDLVSGWDGPPQTMPHRFLQLTSENHWVLTPSNALAWNRAVLAFCDQHVLGGDPIPEVLPW</sequence>
<protein>
    <submittedName>
        <fullName evidence="4">Dipeptidyl aminopeptidase/acylaminoacyl peptidase</fullName>
    </submittedName>
</protein>
<dbReference type="InterPro" id="IPR011042">
    <property type="entry name" value="6-blade_b-propeller_TolB-like"/>
</dbReference>
<accession>A0ABS4YJ46</accession>
<dbReference type="SUPFAM" id="SSF82171">
    <property type="entry name" value="DPP6 N-terminal domain-like"/>
    <property type="match status" value="1"/>
</dbReference>
<reference evidence="4 5" key="1">
    <citation type="submission" date="2021-03" db="EMBL/GenBank/DDBJ databases">
        <title>Sequencing the genomes of 1000 actinobacteria strains.</title>
        <authorList>
            <person name="Klenk H.-P."/>
        </authorList>
    </citation>
    <scope>NUCLEOTIDE SEQUENCE [LARGE SCALE GENOMIC DNA]</scope>
    <source>
        <strain evidence="4 5">DSM 14564</strain>
    </source>
</reference>
<keyword evidence="1" id="KW-0732">Signal</keyword>
<proteinExistence type="predicted"/>
<dbReference type="Gene3D" id="2.120.10.30">
    <property type="entry name" value="TolB, C-terminal domain"/>
    <property type="match status" value="2"/>
</dbReference>
<organism evidence="4 5">
    <name type="scientific">Brachybacterium fresconis</name>
    <dbReference type="NCBI Taxonomy" id="173363"/>
    <lineage>
        <taxon>Bacteria</taxon>
        <taxon>Bacillati</taxon>
        <taxon>Actinomycetota</taxon>
        <taxon>Actinomycetes</taxon>
        <taxon>Micrococcales</taxon>
        <taxon>Dermabacteraceae</taxon>
        <taxon>Brachybacterium</taxon>
    </lineage>
</organism>
<comment type="caution">
    <text evidence="4">The sequence shown here is derived from an EMBL/GenBank/DDBJ whole genome shotgun (WGS) entry which is preliminary data.</text>
</comment>
<evidence type="ECO:0000313" key="5">
    <source>
        <dbReference type="Proteomes" id="UP000698222"/>
    </source>
</evidence>
<dbReference type="RefSeq" id="WP_209889381.1">
    <property type="nucleotide sequence ID" value="NZ_BAAAJV010000001.1"/>
</dbReference>
<evidence type="ECO:0000259" key="3">
    <source>
        <dbReference type="Pfam" id="PF00326"/>
    </source>
</evidence>
<dbReference type="Pfam" id="PF00326">
    <property type="entry name" value="Peptidase_S9"/>
    <property type="match status" value="1"/>
</dbReference>